<dbReference type="GO" id="GO:0008270">
    <property type="term" value="F:zinc ion binding"/>
    <property type="evidence" value="ECO:0007669"/>
    <property type="project" value="UniProtKB-KW"/>
</dbReference>
<feature type="domain" description="RING-type" evidence="7">
    <location>
        <begin position="40"/>
        <end position="82"/>
    </location>
</feature>
<dbReference type="AlphaFoldDB" id="A0A8T0CGE2"/>
<dbReference type="PANTHER" id="PTHR46151:SF19">
    <property type="entry name" value="NEP1-INTERACTING PROTEIN 1-LIKE ISOFORM X1"/>
    <property type="match status" value="1"/>
</dbReference>
<dbReference type="Proteomes" id="UP000806378">
    <property type="component" value="Unassembled WGS sequence"/>
</dbReference>
<dbReference type="SUPFAM" id="SSF57850">
    <property type="entry name" value="RING/U-box"/>
    <property type="match status" value="1"/>
</dbReference>
<dbReference type="SMART" id="SM00184">
    <property type="entry name" value="RING"/>
    <property type="match status" value="1"/>
</dbReference>
<dbReference type="PANTHER" id="PTHR46151">
    <property type="entry name" value="NEP1-INTERACTING PROTEIN-LIKE 2"/>
    <property type="match status" value="1"/>
</dbReference>
<keyword evidence="5" id="KW-0472">Membrane</keyword>
<dbReference type="InterPro" id="IPR013083">
    <property type="entry name" value="Znf_RING/FYVE/PHD"/>
</dbReference>
<evidence type="ECO:0000256" key="1">
    <source>
        <dbReference type="ARBA" id="ARBA00004370"/>
    </source>
</evidence>
<evidence type="ECO:0000313" key="8">
    <source>
        <dbReference type="EMBL" id="KAF7846660.1"/>
    </source>
</evidence>
<evidence type="ECO:0000256" key="4">
    <source>
        <dbReference type="ARBA" id="ARBA00022833"/>
    </source>
</evidence>
<gene>
    <name evidence="8" type="ORF">BT93_L3948</name>
</gene>
<keyword evidence="4" id="KW-0862">Zinc</keyword>
<evidence type="ECO:0000259" key="7">
    <source>
        <dbReference type="PROSITE" id="PS50089"/>
    </source>
</evidence>
<keyword evidence="2" id="KW-0479">Metal-binding</keyword>
<comment type="caution">
    <text evidence="8">The sequence shown here is derived from an EMBL/GenBank/DDBJ whole genome shotgun (WGS) entry which is preliminary data.</text>
</comment>
<proteinExistence type="predicted"/>
<keyword evidence="3 6" id="KW-0863">Zinc-finger</keyword>
<organism evidence="8 9">
    <name type="scientific">Corymbia citriodora subsp. variegata</name>
    <dbReference type="NCBI Taxonomy" id="360336"/>
    <lineage>
        <taxon>Eukaryota</taxon>
        <taxon>Viridiplantae</taxon>
        <taxon>Streptophyta</taxon>
        <taxon>Embryophyta</taxon>
        <taxon>Tracheophyta</taxon>
        <taxon>Spermatophyta</taxon>
        <taxon>Magnoliopsida</taxon>
        <taxon>eudicotyledons</taxon>
        <taxon>Gunneridae</taxon>
        <taxon>Pentapetalae</taxon>
        <taxon>rosids</taxon>
        <taxon>malvids</taxon>
        <taxon>Myrtales</taxon>
        <taxon>Myrtaceae</taxon>
        <taxon>Myrtoideae</taxon>
        <taxon>Eucalypteae</taxon>
        <taxon>Corymbia</taxon>
    </lineage>
</organism>
<dbReference type="Gene3D" id="3.30.40.10">
    <property type="entry name" value="Zinc/RING finger domain, C3HC4 (zinc finger)"/>
    <property type="match status" value="1"/>
</dbReference>
<dbReference type="Gramene" id="rna-gnl|WGS:JABURB|Cocit.L3948.1">
    <property type="protein sequence ID" value="cds-KAF7846660.1"/>
    <property type="gene ID" value="gene-BT93_L3948"/>
</dbReference>
<dbReference type="Pfam" id="PF13639">
    <property type="entry name" value="zf-RING_2"/>
    <property type="match status" value="1"/>
</dbReference>
<evidence type="ECO:0000256" key="6">
    <source>
        <dbReference type="PROSITE-ProRule" id="PRU00175"/>
    </source>
</evidence>
<evidence type="ECO:0000256" key="5">
    <source>
        <dbReference type="ARBA" id="ARBA00023136"/>
    </source>
</evidence>
<keyword evidence="9" id="KW-1185">Reference proteome</keyword>
<evidence type="ECO:0000313" key="9">
    <source>
        <dbReference type="Proteomes" id="UP000806378"/>
    </source>
</evidence>
<name>A0A8T0CGE2_CORYI</name>
<dbReference type="EMBL" id="MU092203">
    <property type="protein sequence ID" value="KAF7846660.1"/>
    <property type="molecule type" value="Genomic_DNA"/>
</dbReference>
<sequence>MISENTVDRAKISKNSFDRILKISITEDDLMDSSGNRNSCSICLQDFECKDVAGRLPNCRHLFHLRCIDKWISKQRSCPLCRSPVV</sequence>
<reference evidence="8" key="1">
    <citation type="submission" date="2020-05" db="EMBL/GenBank/DDBJ databases">
        <title>WGS assembly of Corymbia citriodora subspecies variegata.</title>
        <authorList>
            <person name="Barry K."/>
            <person name="Hundley H."/>
            <person name="Shu S."/>
            <person name="Jenkins J."/>
            <person name="Grimwood J."/>
            <person name="Baten A."/>
        </authorList>
    </citation>
    <scope>NUCLEOTIDE SEQUENCE</scope>
    <source>
        <strain evidence="8">CV2-018</strain>
    </source>
</reference>
<evidence type="ECO:0000256" key="2">
    <source>
        <dbReference type="ARBA" id="ARBA00022723"/>
    </source>
</evidence>
<dbReference type="PROSITE" id="PS50089">
    <property type="entry name" value="ZF_RING_2"/>
    <property type="match status" value="1"/>
</dbReference>
<dbReference type="GO" id="GO:0016020">
    <property type="term" value="C:membrane"/>
    <property type="evidence" value="ECO:0007669"/>
    <property type="project" value="UniProtKB-SubCell"/>
</dbReference>
<accession>A0A8T0CGE2</accession>
<dbReference type="InterPro" id="IPR001841">
    <property type="entry name" value="Znf_RING"/>
</dbReference>
<dbReference type="OrthoDB" id="8062037at2759"/>
<comment type="subcellular location">
    <subcellularLocation>
        <location evidence="1">Membrane</location>
    </subcellularLocation>
</comment>
<evidence type="ECO:0000256" key="3">
    <source>
        <dbReference type="ARBA" id="ARBA00022771"/>
    </source>
</evidence>
<protein>
    <recommendedName>
        <fullName evidence="7">RING-type domain-containing protein</fullName>
    </recommendedName>
</protein>